<organism evidence="9 10">
    <name type="scientific">Acetonema longum DSM 6540</name>
    <dbReference type="NCBI Taxonomy" id="1009370"/>
    <lineage>
        <taxon>Bacteria</taxon>
        <taxon>Bacillati</taxon>
        <taxon>Bacillota</taxon>
        <taxon>Negativicutes</taxon>
        <taxon>Acetonemataceae</taxon>
        <taxon>Acetonema</taxon>
    </lineage>
</organism>
<sequence length="341" mass="37686">MVLHAKIRVGILLVLFGSALYLLWMVRGSLYPFLFALLMAYLLNPAVCWFEQHGVKKRLWAILLVFALMLVLAVIAGSKVLPLFIRELDGFARDLPRISAQMQQTIKDVEWQYQNTALPHSIRLVIDQQRGALENLVRQTIADVFAAIITLATHGISLIISPILAFYLLHDWQEIKEKFYGLIPAKWRPEMTSFLTEIDAVFNGVIRGQIIIAALVGILVTVGLMVLKIKYAILIGVLAGVLDVIPYFGAVIGAVPAVVVGLLESKWLAVKVVVLFFLVHQFESCVISPRILSEKTGLHPVSVIFFLFLGGELAGIPGMLLGVPAAAVIKVVLRHAIKLLI</sequence>
<evidence type="ECO:0000256" key="7">
    <source>
        <dbReference type="ARBA" id="ARBA00023136"/>
    </source>
</evidence>
<feature type="transmembrane region" description="Helical" evidence="8">
    <location>
        <begin position="210"/>
        <end position="227"/>
    </location>
</feature>
<evidence type="ECO:0000313" key="10">
    <source>
        <dbReference type="Proteomes" id="UP000003240"/>
    </source>
</evidence>
<dbReference type="OrthoDB" id="9793390at2"/>
<dbReference type="STRING" id="1009370.ALO_14907"/>
<feature type="transmembrane region" description="Helical" evidence="8">
    <location>
        <begin position="144"/>
        <end position="169"/>
    </location>
</feature>
<gene>
    <name evidence="9" type="ORF">ALO_14907</name>
</gene>
<dbReference type="RefSeq" id="WP_004096971.1">
    <property type="nucleotide sequence ID" value="NZ_AFGF01000136.1"/>
</dbReference>
<evidence type="ECO:0000256" key="8">
    <source>
        <dbReference type="SAM" id="Phobius"/>
    </source>
</evidence>
<dbReference type="eggNOG" id="COG0628">
    <property type="taxonomic scope" value="Bacteria"/>
</dbReference>
<proteinExistence type="inferred from homology"/>
<keyword evidence="10" id="KW-1185">Reference proteome</keyword>
<feature type="transmembrane region" description="Helical" evidence="8">
    <location>
        <begin position="62"/>
        <end position="85"/>
    </location>
</feature>
<evidence type="ECO:0000256" key="4">
    <source>
        <dbReference type="ARBA" id="ARBA00022475"/>
    </source>
</evidence>
<dbReference type="Proteomes" id="UP000003240">
    <property type="component" value="Unassembled WGS sequence"/>
</dbReference>
<evidence type="ECO:0000256" key="2">
    <source>
        <dbReference type="ARBA" id="ARBA00009773"/>
    </source>
</evidence>
<dbReference type="PANTHER" id="PTHR21716:SF53">
    <property type="entry name" value="PERMEASE PERM-RELATED"/>
    <property type="match status" value="1"/>
</dbReference>
<evidence type="ECO:0000313" key="9">
    <source>
        <dbReference type="EMBL" id="EGO63074.1"/>
    </source>
</evidence>
<accession>F7NLK9</accession>
<evidence type="ECO:0000256" key="3">
    <source>
        <dbReference type="ARBA" id="ARBA00022448"/>
    </source>
</evidence>
<keyword evidence="4" id="KW-1003">Cell membrane</keyword>
<reference evidence="9 10" key="1">
    <citation type="journal article" date="2011" name="EMBO J.">
        <title>Structural diversity of bacterial flagellar motors.</title>
        <authorList>
            <person name="Chen S."/>
            <person name="Beeby M."/>
            <person name="Murphy G.E."/>
            <person name="Leadbetter J.R."/>
            <person name="Hendrixson D.R."/>
            <person name="Briegel A."/>
            <person name="Li Z."/>
            <person name="Shi J."/>
            <person name="Tocheva E.I."/>
            <person name="Muller A."/>
            <person name="Dobro M.J."/>
            <person name="Jensen G.J."/>
        </authorList>
    </citation>
    <scope>NUCLEOTIDE SEQUENCE [LARGE SCALE GENOMIC DNA]</scope>
    <source>
        <strain evidence="9 10">DSM 6540</strain>
    </source>
</reference>
<dbReference type="GO" id="GO:0005886">
    <property type="term" value="C:plasma membrane"/>
    <property type="evidence" value="ECO:0007669"/>
    <property type="project" value="UniProtKB-SubCell"/>
</dbReference>
<keyword evidence="7 8" id="KW-0472">Membrane</keyword>
<dbReference type="GO" id="GO:0055085">
    <property type="term" value="P:transmembrane transport"/>
    <property type="evidence" value="ECO:0007669"/>
    <property type="project" value="TreeGrafter"/>
</dbReference>
<comment type="caution">
    <text evidence="9">The sequence shown here is derived from an EMBL/GenBank/DDBJ whole genome shotgun (WGS) entry which is preliminary data.</text>
</comment>
<dbReference type="InterPro" id="IPR002549">
    <property type="entry name" value="AI-2E-like"/>
</dbReference>
<name>F7NLK9_9FIRM</name>
<dbReference type="AlphaFoldDB" id="F7NLK9"/>
<comment type="similarity">
    <text evidence="2">Belongs to the autoinducer-2 exporter (AI-2E) (TC 2.A.86) family.</text>
</comment>
<protein>
    <submittedName>
        <fullName evidence="9">Putative permease</fullName>
    </submittedName>
</protein>
<dbReference type="EMBL" id="AFGF01000136">
    <property type="protein sequence ID" value="EGO63074.1"/>
    <property type="molecule type" value="Genomic_DNA"/>
</dbReference>
<feature type="transmembrane region" description="Helical" evidence="8">
    <location>
        <begin position="233"/>
        <end position="260"/>
    </location>
</feature>
<keyword evidence="6 8" id="KW-1133">Transmembrane helix</keyword>
<feature type="transmembrane region" description="Helical" evidence="8">
    <location>
        <begin position="272"/>
        <end position="292"/>
    </location>
</feature>
<dbReference type="PANTHER" id="PTHR21716">
    <property type="entry name" value="TRANSMEMBRANE PROTEIN"/>
    <property type="match status" value="1"/>
</dbReference>
<keyword evidence="3" id="KW-0813">Transport</keyword>
<feature type="transmembrane region" description="Helical" evidence="8">
    <location>
        <begin position="7"/>
        <end position="24"/>
    </location>
</feature>
<feature type="transmembrane region" description="Helical" evidence="8">
    <location>
        <begin position="304"/>
        <end position="333"/>
    </location>
</feature>
<feature type="transmembrane region" description="Helical" evidence="8">
    <location>
        <begin position="30"/>
        <end position="50"/>
    </location>
</feature>
<dbReference type="Pfam" id="PF01594">
    <property type="entry name" value="AI-2E_transport"/>
    <property type="match status" value="1"/>
</dbReference>
<evidence type="ECO:0000256" key="5">
    <source>
        <dbReference type="ARBA" id="ARBA00022692"/>
    </source>
</evidence>
<keyword evidence="5 8" id="KW-0812">Transmembrane</keyword>
<evidence type="ECO:0000256" key="6">
    <source>
        <dbReference type="ARBA" id="ARBA00022989"/>
    </source>
</evidence>
<comment type="subcellular location">
    <subcellularLocation>
        <location evidence="1">Cell membrane</location>
        <topology evidence="1">Multi-pass membrane protein</topology>
    </subcellularLocation>
</comment>
<evidence type="ECO:0000256" key="1">
    <source>
        <dbReference type="ARBA" id="ARBA00004651"/>
    </source>
</evidence>